<name>A0ACA9NAV4_9GLOM</name>
<organism evidence="1 2">
    <name type="scientific">Acaulospora colombiana</name>
    <dbReference type="NCBI Taxonomy" id="27376"/>
    <lineage>
        <taxon>Eukaryota</taxon>
        <taxon>Fungi</taxon>
        <taxon>Fungi incertae sedis</taxon>
        <taxon>Mucoromycota</taxon>
        <taxon>Glomeromycotina</taxon>
        <taxon>Glomeromycetes</taxon>
        <taxon>Diversisporales</taxon>
        <taxon>Acaulosporaceae</taxon>
        <taxon>Acaulospora</taxon>
    </lineage>
</organism>
<dbReference type="EMBL" id="CAJVPT010019965">
    <property type="protein sequence ID" value="CAG8644969.1"/>
    <property type="molecule type" value="Genomic_DNA"/>
</dbReference>
<proteinExistence type="predicted"/>
<feature type="non-terminal residue" evidence="1">
    <location>
        <position position="71"/>
    </location>
</feature>
<gene>
    <name evidence="1" type="ORF">ACOLOM_LOCUS8068</name>
</gene>
<sequence length="71" mass="8271">MSAYDWSNDLEKSIQDLNIEKFKYEQFTKVRELGKGAFGVVHRAVDKYKNDVAIKSIQINDKKVMDAFINE</sequence>
<reference evidence="1" key="1">
    <citation type="submission" date="2021-06" db="EMBL/GenBank/DDBJ databases">
        <authorList>
            <person name="Kallberg Y."/>
            <person name="Tangrot J."/>
            <person name="Rosling A."/>
        </authorList>
    </citation>
    <scope>NUCLEOTIDE SEQUENCE</scope>
    <source>
        <strain evidence="1">CL356</strain>
    </source>
</reference>
<protein>
    <submittedName>
        <fullName evidence="1">16067_t:CDS:1</fullName>
    </submittedName>
</protein>
<comment type="caution">
    <text evidence="1">The sequence shown here is derived from an EMBL/GenBank/DDBJ whole genome shotgun (WGS) entry which is preliminary data.</text>
</comment>
<dbReference type="Proteomes" id="UP000789525">
    <property type="component" value="Unassembled WGS sequence"/>
</dbReference>
<accession>A0ACA9NAV4</accession>
<evidence type="ECO:0000313" key="1">
    <source>
        <dbReference type="EMBL" id="CAG8644969.1"/>
    </source>
</evidence>
<keyword evidence="2" id="KW-1185">Reference proteome</keyword>
<evidence type="ECO:0000313" key="2">
    <source>
        <dbReference type="Proteomes" id="UP000789525"/>
    </source>
</evidence>